<sequence length="153" mass="16356">MGRMARSHKYRQCGMTLIEVMVATLILSSGLLGAAAVQISALKHTDSALMTSQASFIAYSMLDRVRANQQADYLYSSAGGAVPSGVVNQDLNDFKRNILEFGGETATGMIAATDREVSITLEWSDARRASHIGSRQTLTLTSQIAIDTLAAAL</sequence>
<dbReference type="EMBL" id="WIWP01000030">
    <property type="protein sequence ID" value="MQT27296.1"/>
    <property type="molecule type" value="Genomic_DNA"/>
</dbReference>
<evidence type="ECO:0000313" key="2">
    <source>
        <dbReference type="EMBL" id="MQT81994.1"/>
    </source>
</evidence>
<evidence type="ECO:0000313" key="5">
    <source>
        <dbReference type="Proteomes" id="UP000437970"/>
    </source>
</evidence>
<dbReference type="NCBIfam" id="TIGR02532">
    <property type="entry name" value="IV_pilin_GFxxxE"/>
    <property type="match status" value="1"/>
</dbReference>
<accession>A0A6A7YYG7</accession>
<evidence type="ECO:0000313" key="6">
    <source>
        <dbReference type="Proteomes" id="UP000443000"/>
    </source>
</evidence>
<dbReference type="NCBIfam" id="TIGR02523">
    <property type="entry name" value="type_IV_pilV"/>
    <property type="match status" value="1"/>
</dbReference>
<dbReference type="InterPro" id="IPR012902">
    <property type="entry name" value="N_methyl_site"/>
</dbReference>
<evidence type="ECO:0000313" key="3">
    <source>
        <dbReference type="EMBL" id="MQU18758.1"/>
    </source>
</evidence>
<evidence type="ECO:0000313" key="1">
    <source>
        <dbReference type="EMBL" id="MQT27296.1"/>
    </source>
</evidence>
<dbReference type="AlphaFoldDB" id="A0A6A7YYG7"/>
<dbReference type="Proteomes" id="UP000437970">
    <property type="component" value="Unassembled WGS sequence"/>
</dbReference>
<reference evidence="5 6" key="1">
    <citation type="submission" date="2019-10" db="EMBL/GenBank/DDBJ databases">
        <title>Evaluation of single-gene subtyping targets for Pseudomonas.</title>
        <authorList>
            <person name="Reichler S.J."/>
            <person name="Orsi R.H."/>
            <person name="Wiedmann M."/>
            <person name="Martin N.H."/>
            <person name="Murphy S.I."/>
        </authorList>
    </citation>
    <scope>NUCLEOTIDE SEQUENCE</scope>
    <source>
        <strain evidence="1 7">FSL R10-0802</strain>
        <strain evidence="3 6">FSL R10-1594</strain>
        <strain evidence="4 5">FSL R10-1984</strain>
        <strain evidence="2">FSL R10-2339</strain>
    </source>
</reference>
<gene>
    <name evidence="2" type="primary">pilV</name>
    <name evidence="3" type="ORF">GHN41_20220</name>
    <name evidence="2" type="ORF">GHN86_18275</name>
    <name evidence="1" type="ORF">GHN94_15865</name>
    <name evidence="4" type="ORF">GHO29_14500</name>
</gene>
<evidence type="ECO:0000313" key="4">
    <source>
        <dbReference type="EMBL" id="MQU27697.1"/>
    </source>
</evidence>
<dbReference type="Proteomes" id="UP000443000">
    <property type="component" value="Unassembled WGS sequence"/>
</dbReference>
<dbReference type="Proteomes" id="UP000713985">
    <property type="component" value="Unassembled WGS sequence"/>
</dbReference>
<keyword evidence="7" id="KW-1185">Reference proteome</keyword>
<dbReference type="EMBL" id="WIWC01000037">
    <property type="protein sequence ID" value="MQT81994.1"/>
    <property type="molecule type" value="Genomic_DNA"/>
</dbReference>
<dbReference type="EMBL" id="WIVW01000018">
    <property type="protein sequence ID" value="MQU27697.1"/>
    <property type="molecule type" value="Genomic_DNA"/>
</dbReference>
<dbReference type="OrthoDB" id="7031035at2"/>
<dbReference type="EMBL" id="WIVT01000033">
    <property type="protein sequence ID" value="MQU18758.1"/>
    <property type="molecule type" value="Genomic_DNA"/>
</dbReference>
<proteinExistence type="predicted"/>
<comment type="caution">
    <text evidence="2">The sequence shown here is derived from an EMBL/GenBank/DDBJ whole genome shotgun (WGS) entry which is preliminary data.</text>
</comment>
<organism evidence="2">
    <name type="scientific">Pseudomonas helleri</name>
    <dbReference type="NCBI Taxonomy" id="1608996"/>
    <lineage>
        <taxon>Bacteria</taxon>
        <taxon>Pseudomonadati</taxon>
        <taxon>Pseudomonadota</taxon>
        <taxon>Gammaproteobacteria</taxon>
        <taxon>Pseudomonadales</taxon>
        <taxon>Pseudomonadaceae</taxon>
        <taxon>Pseudomonas</taxon>
    </lineage>
</organism>
<dbReference type="Pfam" id="PF07963">
    <property type="entry name" value="N_methyl"/>
    <property type="match status" value="1"/>
</dbReference>
<evidence type="ECO:0000313" key="7">
    <source>
        <dbReference type="Proteomes" id="UP000713985"/>
    </source>
</evidence>
<dbReference type="InterPro" id="IPR013362">
    <property type="entry name" value="Pilus_4_PilV"/>
</dbReference>
<name>A0A6A7YYG7_9PSED</name>
<protein>
    <submittedName>
        <fullName evidence="2">Type IV pilus modification protein PilV</fullName>
    </submittedName>
</protein>